<feature type="region of interest" description="Disordered" evidence="6">
    <location>
        <begin position="19"/>
        <end position="90"/>
    </location>
</feature>
<dbReference type="InterPro" id="IPR036133">
    <property type="entry name" value="EB1_C_sf"/>
</dbReference>
<accession>A0A9N9DH58</accession>
<dbReference type="PROSITE" id="PS51230">
    <property type="entry name" value="EB1_C"/>
    <property type="match status" value="1"/>
</dbReference>
<gene>
    <name evidence="8" type="ORF">POCULU_LOCUS9270</name>
</gene>
<keyword evidence="2" id="KW-0963">Cytoplasm</keyword>
<keyword evidence="3 5" id="KW-0493">Microtubule</keyword>
<dbReference type="EMBL" id="CAJVPJ010003296">
    <property type="protein sequence ID" value="CAG8638183.1"/>
    <property type="molecule type" value="Genomic_DNA"/>
</dbReference>
<evidence type="ECO:0000313" key="8">
    <source>
        <dbReference type="EMBL" id="CAG8638183.1"/>
    </source>
</evidence>
<feature type="compositionally biased region" description="Polar residues" evidence="6">
    <location>
        <begin position="80"/>
        <end position="90"/>
    </location>
</feature>
<evidence type="ECO:0000256" key="5">
    <source>
        <dbReference type="PROSITE-ProRule" id="PRU00576"/>
    </source>
</evidence>
<sequence length="175" mass="18590">ILNCLIQCIDFAPKSILDDPRTASGGPYDALGRRGNMAAQPKSVTGGGSSSAIRTGMSKRPQGAGRTGGASLHAPIPSSGRLSASGMNDPVQSSAAVLELTKKLEEVNATVDGLERERDFYFGKLRDIEILVQQQIEGDPDNAFLKEVQDILYSTEDGFEVPPEAGGGEFEDETF</sequence>
<evidence type="ECO:0000259" key="7">
    <source>
        <dbReference type="PROSITE" id="PS51230"/>
    </source>
</evidence>
<name>A0A9N9DH58_9GLOM</name>
<reference evidence="8" key="1">
    <citation type="submission" date="2021-06" db="EMBL/GenBank/DDBJ databases">
        <authorList>
            <person name="Kallberg Y."/>
            <person name="Tangrot J."/>
            <person name="Rosling A."/>
        </authorList>
    </citation>
    <scope>NUCLEOTIDE SEQUENCE</scope>
    <source>
        <strain evidence="8">IA702</strain>
    </source>
</reference>
<dbReference type="OrthoDB" id="2119228at2759"/>
<dbReference type="SUPFAM" id="SSF140612">
    <property type="entry name" value="EB1 dimerisation domain-like"/>
    <property type="match status" value="1"/>
</dbReference>
<dbReference type="Proteomes" id="UP000789572">
    <property type="component" value="Unassembled WGS sequence"/>
</dbReference>
<dbReference type="AlphaFoldDB" id="A0A9N9DH58"/>
<dbReference type="PANTHER" id="PTHR10623">
    <property type="entry name" value="MICROTUBULE-ASSOCIATED PROTEIN RP/EB FAMILY MEMBER"/>
    <property type="match status" value="1"/>
</dbReference>
<evidence type="ECO:0000256" key="1">
    <source>
        <dbReference type="ARBA" id="ARBA00004245"/>
    </source>
</evidence>
<dbReference type="FunFam" id="1.20.5.1430:FF:000005">
    <property type="entry name" value="Eb1, isoform E"/>
    <property type="match status" value="1"/>
</dbReference>
<dbReference type="Pfam" id="PF03271">
    <property type="entry name" value="EB1"/>
    <property type="match status" value="1"/>
</dbReference>
<feature type="domain" description="EB1 C-terminal" evidence="7">
    <location>
        <begin position="89"/>
        <end position="161"/>
    </location>
</feature>
<evidence type="ECO:0000256" key="6">
    <source>
        <dbReference type="SAM" id="MobiDB-lite"/>
    </source>
</evidence>
<comment type="subcellular location">
    <subcellularLocation>
        <location evidence="1">Cytoplasm</location>
        <location evidence="1">Cytoskeleton</location>
    </subcellularLocation>
</comment>
<dbReference type="GO" id="GO:0005874">
    <property type="term" value="C:microtubule"/>
    <property type="evidence" value="ECO:0007669"/>
    <property type="project" value="UniProtKB-KW"/>
</dbReference>
<organism evidence="8 9">
    <name type="scientific">Paraglomus occultum</name>
    <dbReference type="NCBI Taxonomy" id="144539"/>
    <lineage>
        <taxon>Eukaryota</taxon>
        <taxon>Fungi</taxon>
        <taxon>Fungi incertae sedis</taxon>
        <taxon>Mucoromycota</taxon>
        <taxon>Glomeromycotina</taxon>
        <taxon>Glomeromycetes</taxon>
        <taxon>Paraglomerales</taxon>
        <taxon>Paraglomeraceae</taxon>
        <taxon>Paraglomus</taxon>
    </lineage>
</organism>
<evidence type="ECO:0000256" key="2">
    <source>
        <dbReference type="ARBA" id="ARBA00022490"/>
    </source>
</evidence>
<proteinExistence type="predicted"/>
<keyword evidence="4" id="KW-0206">Cytoskeleton</keyword>
<comment type="caution">
    <text evidence="8">The sequence shown here is derived from an EMBL/GenBank/DDBJ whole genome shotgun (WGS) entry which is preliminary data.</text>
</comment>
<evidence type="ECO:0000256" key="4">
    <source>
        <dbReference type="ARBA" id="ARBA00023212"/>
    </source>
</evidence>
<evidence type="ECO:0000256" key="3">
    <source>
        <dbReference type="ARBA" id="ARBA00022701"/>
    </source>
</evidence>
<dbReference type="GO" id="GO:0008017">
    <property type="term" value="F:microtubule binding"/>
    <property type="evidence" value="ECO:0007669"/>
    <property type="project" value="InterPro"/>
</dbReference>
<dbReference type="InterPro" id="IPR027328">
    <property type="entry name" value="MAPRE"/>
</dbReference>
<protein>
    <submittedName>
        <fullName evidence="8">4685_t:CDS:1</fullName>
    </submittedName>
</protein>
<evidence type="ECO:0000313" key="9">
    <source>
        <dbReference type="Proteomes" id="UP000789572"/>
    </source>
</evidence>
<feature type="non-terminal residue" evidence="8">
    <location>
        <position position="175"/>
    </location>
</feature>
<dbReference type="Gene3D" id="1.20.5.1430">
    <property type="match status" value="1"/>
</dbReference>
<keyword evidence="9" id="KW-1185">Reference proteome</keyword>
<dbReference type="InterPro" id="IPR004953">
    <property type="entry name" value="EB1_C"/>
</dbReference>